<dbReference type="KEGG" id="htx:EKK97_19205"/>
<evidence type="ECO:0000256" key="2">
    <source>
        <dbReference type="ARBA" id="ARBA00022723"/>
    </source>
</evidence>
<dbReference type="InterPro" id="IPR006913">
    <property type="entry name" value="CENP-V/GFA"/>
</dbReference>
<evidence type="ECO:0000313" key="7">
    <source>
        <dbReference type="Proteomes" id="UP000464013"/>
    </source>
</evidence>
<dbReference type="Proteomes" id="UP000464013">
    <property type="component" value="Chromosome"/>
</dbReference>
<evidence type="ECO:0000256" key="3">
    <source>
        <dbReference type="ARBA" id="ARBA00022833"/>
    </source>
</evidence>
<evidence type="ECO:0000256" key="4">
    <source>
        <dbReference type="ARBA" id="ARBA00023239"/>
    </source>
</evidence>
<dbReference type="PROSITE" id="PS51891">
    <property type="entry name" value="CENP_V_GFA"/>
    <property type="match status" value="1"/>
</dbReference>
<dbReference type="PANTHER" id="PTHR33337:SF40">
    <property type="entry name" value="CENP-V_GFA DOMAIN-CONTAINING PROTEIN-RELATED"/>
    <property type="match status" value="1"/>
</dbReference>
<evidence type="ECO:0000256" key="1">
    <source>
        <dbReference type="ARBA" id="ARBA00005495"/>
    </source>
</evidence>
<name>A0A6I6SRP0_9GAMM</name>
<dbReference type="EMBL" id="CP035042">
    <property type="protein sequence ID" value="QHC51294.1"/>
    <property type="molecule type" value="Genomic_DNA"/>
</dbReference>
<protein>
    <submittedName>
        <fullName evidence="6">GFA family protein</fullName>
    </submittedName>
</protein>
<dbReference type="AlphaFoldDB" id="A0A6I6SRP0"/>
<gene>
    <name evidence="6" type="ORF">EKK97_19205</name>
</gene>
<evidence type="ECO:0000313" key="6">
    <source>
        <dbReference type="EMBL" id="QHC51294.1"/>
    </source>
</evidence>
<dbReference type="Pfam" id="PF04828">
    <property type="entry name" value="GFA"/>
    <property type="match status" value="1"/>
</dbReference>
<accession>A0A6I6SRP0</accession>
<dbReference type="Gene3D" id="3.90.1590.10">
    <property type="entry name" value="glutathione-dependent formaldehyde- activating enzyme (gfa)"/>
    <property type="match status" value="1"/>
</dbReference>
<dbReference type="RefSeq" id="WP_159554392.1">
    <property type="nucleotide sequence ID" value="NZ_CP035042.1"/>
</dbReference>
<dbReference type="PANTHER" id="PTHR33337">
    <property type="entry name" value="GFA DOMAIN-CONTAINING PROTEIN"/>
    <property type="match status" value="1"/>
</dbReference>
<proteinExistence type="inferred from homology"/>
<feature type="domain" description="CENP-V/GFA" evidence="5">
    <location>
        <begin position="2"/>
        <end position="119"/>
    </location>
</feature>
<dbReference type="SUPFAM" id="SSF51316">
    <property type="entry name" value="Mss4-like"/>
    <property type="match status" value="1"/>
</dbReference>
<comment type="similarity">
    <text evidence="1">Belongs to the Gfa family.</text>
</comment>
<dbReference type="InterPro" id="IPR011057">
    <property type="entry name" value="Mss4-like_sf"/>
</dbReference>
<evidence type="ECO:0000259" key="5">
    <source>
        <dbReference type="PROSITE" id="PS51891"/>
    </source>
</evidence>
<dbReference type="GO" id="GO:0046872">
    <property type="term" value="F:metal ion binding"/>
    <property type="evidence" value="ECO:0007669"/>
    <property type="project" value="UniProtKB-KW"/>
</dbReference>
<keyword evidence="4" id="KW-0456">Lyase</keyword>
<keyword evidence="3" id="KW-0862">Zinc</keyword>
<dbReference type="GO" id="GO:0016846">
    <property type="term" value="F:carbon-sulfur lyase activity"/>
    <property type="evidence" value="ECO:0007669"/>
    <property type="project" value="InterPro"/>
</dbReference>
<dbReference type="OrthoDB" id="9786619at2"/>
<sequence length="134" mass="15031">MHQGSCLCGKVEYEYRGEIDEVSMCHCKQCQKAQGSAFVAVAPIRSADFSITRGAEYLKEYRATPGKVRVFCAECGSPLYSARDDLPEAKRLRLGTLDTPITPSKRYHAWVSSKAEWFEFEDGLPCYPQGAPKR</sequence>
<keyword evidence="2" id="KW-0479">Metal-binding</keyword>
<keyword evidence="7" id="KW-1185">Reference proteome</keyword>
<organism evidence="6 7">
    <name type="scientific">Billgrantia tianxiuensis</name>
    <dbReference type="NCBI Taxonomy" id="2497861"/>
    <lineage>
        <taxon>Bacteria</taxon>
        <taxon>Pseudomonadati</taxon>
        <taxon>Pseudomonadota</taxon>
        <taxon>Gammaproteobacteria</taxon>
        <taxon>Oceanospirillales</taxon>
        <taxon>Halomonadaceae</taxon>
        <taxon>Billgrantia</taxon>
    </lineage>
</organism>
<reference evidence="6 7" key="1">
    <citation type="submission" date="2019-01" db="EMBL/GenBank/DDBJ databases">
        <title>Complete genome of a denitifying bacterium Halomons sp. BC-M4-5.</title>
        <authorList>
            <person name="Wang L."/>
            <person name="Shao Z."/>
        </authorList>
    </citation>
    <scope>NUCLEOTIDE SEQUENCE [LARGE SCALE GENOMIC DNA]</scope>
    <source>
        <strain evidence="6 7">BC-M4-5</strain>
    </source>
</reference>